<dbReference type="SUPFAM" id="SSF48726">
    <property type="entry name" value="Immunoglobulin"/>
    <property type="match status" value="2"/>
</dbReference>
<feature type="compositionally biased region" description="Basic and acidic residues" evidence="5">
    <location>
        <begin position="1386"/>
        <end position="1405"/>
    </location>
</feature>
<keyword evidence="6" id="KW-0812">Transmembrane</keyword>
<dbReference type="SMART" id="SM00409">
    <property type="entry name" value="IG"/>
    <property type="match status" value="4"/>
</dbReference>
<dbReference type="Pfam" id="PF13927">
    <property type="entry name" value="Ig_3"/>
    <property type="match status" value="1"/>
</dbReference>
<feature type="domain" description="Ig-like" evidence="7">
    <location>
        <begin position="193"/>
        <end position="276"/>
    </location>
</feature>
<evidence type="ECO:0000256" key="3">
    <source>
        <dbReference type="ARBA" id="ARBA00022552"/>
    </source>
</evidence>
<evidence type="ECO:0000313" key="10">
    <source>
        <dbReference type="Proteomes" id="UP001174909"/>
    </source>
</evidence>
<feature type="domain" description="Ig-like" evidence="7">
    <location>
        <begin position="6"/>
        <end position="97"/>
    </location>
</feature>
<evidence type="ECO:0000256" key="5">
    <source>
        <dbReference type="SAM" id="MobiDB-lite"/>
    </source>
</evidence>
<feature type="region of interest" description="Disordered" evidence="5">
    <location>
        <begin position="407"/>
        <end position="427"/>
    </location>
</feature>
<dbReference type="Gene3D" id="2.60.40.10">
    <property type="entry name" value="Immunoglobulins"/>
    <property type="match status" value="2"/>
</dbReference>
<dbReference type="PANTHER" id="PTHR13026">
    <property type="entry name" value="NNP-1 PROTEIN NOVEL NUCLEAR PROTEIN 1 NOP52"/>
    <property type="match status" value="1"/>
</dbReference>
<dbReference type="InterPro" id="IPR003599">
    <property type="entry name" value="Ig_sub"/>
</dbReference>
<dbReference type="GO" id="GO:0006364">
    <property type="term" value="P:rRNA processing"/>
    <property type="evidence" value="ECO:0007669"/>
    <property type="project" value="UniProtKB-KW"/>
</dbReference>
<dbReference type="GO" id="GO:0030688">
    <property type="term" value="C:preribosome, small subunit precursor"/>
    <property type="evidence" value="ECO:0007669"/>
    <property type="project" value="InterPro"/>
</dbReference>
<feature type="domain" description="Ig-like" evidence="7">
    <location>
        <begin position="428"/>
        <end position="507"/>
    </location>
</feature>
<dbReference type="InterPro" id="IPR003598">
    <property type="entry name" value="Ig_sub2"/>
</dbReference>
<name>A0AA35SBZ8_GEOBA</name>
<feature type="compositionally biased region" description="Low complexity" evidence="5">
    <location>
        <begin position="407"/>
        <end position="421"/>
    </location>
</feature>
<dbReference type="InterPro" id="IPR036116">
    <property type="entry name" value="FN3_sf"/>
</dbReference>
<keyword evidence="3" id="KW-0698">rRNA processing</keyword>
<organism evidence="9 10">
    <name type="scientific">Geodia barretti</name>
    <name type="common">Barrett's horny sponge</name>
    <dbReference type="NCBI Taxonomy" id="519541"/>
    <lineage>
        <taxon>Eukaryota</taxon>
        <taxon>Metazoa</taxon>
        <taxon>Porifera</taxon>
        <taxon>Demospongiae</taxon>
        <taxon>Heteroscleromorpha</taxon>
        <taxon>Tetractinellida</taxon>
        <taxon>Astrophorina</taxon>
        <taxon>Geodiidae</taxon>
        <taxon>Geodia</taxon>
    </lineage>
</organism>
<dbReference type="InterPro" id="IPR007110">
    <property type="entry name" value="Ig-like_dom"/>
</dbReference>
<evidence type="ECO:0000256" key="2">
    <source>
        <dbReference type="ARBA" id="ARBA00006374"/>
    </source>
</evidence>
<feature type="compositionally biased region" description="Pro residues" evidence="5">
    <location>
        <begin position="608"/>
        <end position="619"/>
    </location>
</feature>
<keyword evidence="6" id="KW-1133">Transmembrane helix</keyword>
<evidence type="ECO:0000259" key="7">
    <source>
        <dbReference type="PROSITE" id="PS50835"/>
    </source>
</evidence>
<keyword evidence="10" id="KW-1185">Reference proteome</keyword>
<feature type="compositionally biased region" description="Gly residues" evidence="5">
    <location>
        <begin position="1424"/>
        <end position="1436"/>
    </location>
</feature>
<feature type="region of interest" description="Disordered" evidence="5">
    <location>
        <begin position="603"/>
        <end position="628"/>
    </location>
</feature>
<proteinExistence type="inferred from homology"/>
<feature type="domain" description="Fibronectin type-III" evidence="8">
    <location>
        <begin position="836"/>
        <end position="927"/>
    </location>
</feature>
<dbReference type="PROSITE" id="PS50835">
    <property type="entry name" value="IG_LIKE"/>
    <property type="match status" value="6"/>
</dbReference>
<protein>
    <submittedName>
        <fullName evidence="9">Ribosomal RNA processing protein 1 homolog A</fullName>
    </submittedName>
</protein>
<comment type="caution">
    <text evidence="9">The sequence shown here is derived from an EMBL/GenBank/DDBJ whole genome shotgun (WGS) entry which is preliminary data.</text>
</comment>
<feature type="transmembrane region" description="Helical" evidence="6">
    <location>
        <begin position="1037"/>
        <end position="1060"/>
    </location>
</feature>
<sequence>MLPPSPPSSRLMCPPRDYSDCVGRRRVVLECATDGATATISWSHTSLVSLPNNSYILPAGPLVIENATVADSGHYACSLFDSNGAFVAAAFAPLTVTSSPTVTVTGLETVTEGSHLSLSCSVTSTSPDPVTVVWFKGHVVLPSSQHDTMGTVINTFSRDSAHPNDTGLYQCMAYDSAGCGRAVAMVTVEATPPTTSPPPPLTVSATLLNSTFGRCTVVGDIANMGITFGVWEMDGEILDYFSSTDGNSTHIVKDTQFSASGLYICKVLLVSSDSISDSVLYLQPTSPPPHSTVVDATPTSSSPVATSLPSPPPPSSPVTVSVSVVGSVAHCIVRGDISLVFTGLWLLDGDLHGQFLVPSGSLLVFFTSTHLSEAGTYTCQVALTTGIFVTDSVDYLVVATSVPPVEVTSSSVDQPSPTSSPTVPPPSPPVTVTVTVYGSMVHCVVQGDLSLIFTGLWRVNGNIREYVPAPPDTNVPLLSYSTDLSEDGTYTCVIALTGGLLVEDSVDVLLPTTPPSPSPSPTEPALYVALTVQKLSTSVKCIVDGDIDAITTSLWIVHREDGVLSNFPFSVDTSRSFFYSSLPLSMYGTYTCHVTLSNEEWLTGSVEHPPPPSPSPSPSPSSTVPTLPPVVDLRRIEGGYMVCRVDLARNEISNMMFSLDGIPINGEPVFGETTAALTTLATDPGTYLCIVTTTDGRILTAQYDVTPPPTTPTILPPPASLTAEWVYRDDGILGNVRVTWEEPALTVGLLGYKINWDPPALVEKVGRKFLGREVYQYTITTDLDVELPYVILVWAFTSSGDQEAARYELPPAIVVPPLCPEPCPSSSVLPSPFPLPPLILTDCEAVSPNSATLSWQINKREKEMVEVSYGCQAAGTNHSTTLPLDASTSLTQLLPNCRYVVRYQSDSCVLTTPPGPIPANFNVTLVDGALVVTWWGLPPELGGVSDEGVKVEVNVSGEWVEVGGDNPHTHYSTTPGRNTIHIRFSIGEWSSILSVPVTTPTTNETTPTPTDTPTTNETTPTPTDKTTDSSPSLEDQVFLYGTVIAVAVLVCVVVVVVILGSMTDHRLYQKQQFHRMSLEKSSLKKQTPYSNGLNGSSTRAEGCKMSGLDSEGVFARKLASNDSRTRAKTLRRLKKWMTARCENGFTELQMMKLWRGLHVCMWHSDKPLVQEELADSLASFIHVLEDREVVLLFIKCFFAIMVREWHGIDRLRLDKFYMRCVLFSLSSYVKSLAKVLAAGPLNPDLSKTCSGIQLHVLEVYLPELLAVAANSVIPGDCSCWLLQPCCDLLAGTKDPVVAEVVESRVLSQLVVGKKASKLNVDAHVMSEMLLGLAIRRDTVSRNRRSLYHLRQRFQDFAKHQQEQVTETSDQSDEGIEVDVAGEVMESEERKRDRAGNKDDKMKKEDEESEMEELEDEERVEKEGGGGGGGGNGERGG</sequence>
<evidence type="ECO:0000256" key="1">
    <source>
        <dbReference type="ARBA" id="ARBA00004123"/>
    </source>
</evidence>
<accession>A0AA35SBZ8</accession>
<evidence type="ECO:0000313" key="9">
    <source>
        <dbReference type="EMBL" id="CAI8026894.1"/>
    </source>
</evidence>
<feature type="domain" description="Ig-like" evidence="7">
    <location>
        <begin position="100"/>
        <end position="187"/>
    </location>
</feature>
<feature type="compositionally biased region" description="Low complexity" evidence="5">
    <location>
        <begin position="998"/>
        <end position="1024"/>
    </location>
</feature>
<comment type="subcellular location">
    <subcellularLocation>
        <location evidence="1">Nucleus</location>
    </subcellularLocation>
</comment>
<feature type="region of interest" description="Disordered" evidence="5">
    <location>
        <begin position="1079"/>
        <end position="1101"/>
    </location>
</feature>
<dbReference type="Proteomes" id="UP001174909">
    <property type="component" value="Unassembled WGS sequence"/>
</dbReference>
<dbReference type="EMBL" id="CASHTH010002245">
    <property type="protein sequence ID" value="CAI8026894.1"/>
    <property type="molecule type" value="Genomic_DNA"/>
</dbReference>
<evidence type="ECO:0000256" key="4">
    <source>
        <dbReference type="ARBA" id="ARBA00023242"/>
    </source>
</evidence>
<dbReference type="InterPro" id="IPR013783">
    <property type="entry name" value="Ig-like_fold"/>
</dbReference>
<dbReference type="InterPro" id="IPR036179">
    <property type="entry name" value="Ig-like_dom_sf"/>
</dbReference>
<feature type="domain" description="Ig-like" evidence="7">
    <location>
        <begin position="303"/>
        <end position="390"/>
    </location>
</feature>
<feature type="compositionally biased region" description="Polar residues" evidence="5">
    <location>
        <begin position="1084"/>
        <end position="1099"/>
    </location>
</feature>
<reference evidence="9" key="1">
    <citation type="submission" date="2023-03" db="EMBL/GenBank/DDBJ databases">
        <authorList>
            <person name="Steffen K."/>
            <person name="Cardenas P."/>
        </authorList>
    </citation>
    <scope>NUCLEOTIDE SEQUENCE</scope>
</reference>
<feature type="region of interest" description="Disordered" evidence="5">
    <location>
        <begin position="286"/>
        <end position="314"/>
    </location>
</feature>
<feature type="compositionally biased region" description="Acidic residues" evidence="5">
    <location>
        <begin position="1406"/>
        <end position="1417"/>
    </location>
</feature>
<dbReference type="Pfam" id="PF05997">
    <property type="entry name" value="Nop52"/>
    <property type="match status" value="1"/>
</dbReference>
<dbReference type="GO" id="GO:0005634">
    <property type="term" value="C:nucleus"/>
    <property type="evidence" value="ECO:0007669"/>
    <property type="project" value="UniProtKB-SubCell"/>
</dbReference>
<keyword evidence="6" id="KW-0472">Membrane</keyword>
<evidence type="ECO:0000256" key="6">
    <source>
        <dbReference type="SAM" id="Phobius"/>
    </source>
</evidence>
<dbReference type="SMART" id="SM00408">
    <property type="entry name" value="IGc2"/>
    <property type="match status" value="2"/>
</dbReference>
<feature type="compositionally biased region" description="Low complexity" evidence="5">
    <location>
        <begin position="297"/>
        <end position="308"/>
    </location>
</feature>
<dbReference type="SUPFAM" id="SSF49265">
    <property type="entry name" value="Fibronectin type III"/>
    <property type="match status" value="1"/>
</dbReference>
<dbReference type="PANTHER" id="PTHR13026:SF0">
    <property type="entry name" value="RIBOSOMAL RNA PROCESSING 1B"/>
    <property type="match status" value="1"/>
</dbReference>
<gene>
    <name evidence="9" type="ORF">GBAR_LOCUS15411</name>
</gene>
<feature type="region of interest" description="Disordered" evidence="5">
    <location>
        <begin position="997"/>
        <end position="1031"/>
    </location>
</feature>
<feature type="domain" description="Ig-like" evidence="7">
    <location>
        <begin position="515"/>
        <end position="603"/>
    </location>
</feature>
<keyword evidence="4" id="KW-0539">Nucleus</keyword>
<dbReference type="InterPro" id="IPR010301">
    <property type="entry name" value="RRP1"/>
</dbReference>
<dbReference type="InterPro" id="IPR003961">
    <property type="entry name" value="FN3_dom"/>
</dbReference>
<feature type="region of interest" description="Disordered" evidence="5">
    <location>
        <begin position="1360"/>
        <end position="1436"/>
    </location>
</feature>
<comment type="similarity">
    <text evidence="2">Belongs to the RRP1 family.</text>
</comment>
<evidence type="ECO:0000259" key="8">
    <source>
        <dbReference type="PROSITE" id="PS50853"/>
    </source>
</evidence>
<dbReference type="PROSITE" id="PS50853">
    <property type="entry name" value="FN3"/>
    <property type="match status" value="1"/>
</dbReference>